<accession>A0A1F8EH71</accession>
<dbReference type="Gene3D" id="3.90.1310.10">
    <property type="entry name" value="Penicillin-binding protein 2a (Domain 2)"/>
    <property type="match status" value="1"/>
</dbReference>
<feature type="transmembrane region" description="Helical" evidence="3">
    <location>
        <begin position="12"/>
        <end position="33"/>
    </location>
</feature>
<feature type="domain" description="Penicillin-binding protein transpeptidase" evidence="4">
    <location>
        <begin position="269"/>
        <end position="573"/>
    </location>
</feature>
<keyword evidence="2 3" id="KW-0472">Membrane</keyword>
<name>A0A1F8EH71_9BACT</name>
<dbReference type="Pfam" id="PF00905">
    <property type="entry name" value="Transpeptidase"/>
    <property type="match status" value="1"/>
</dbReference>
<dbReference type="Pfam" id="PF03717">
    <property type="entry name" value="PBP_dimer"/>
    <property type="match status" value="1"/>
</dbReference>
<dbReference type="Gene3D" id="3.30.450.330">
    <property type="match status" value="1"/>
</dbReference>
<dbReference type="SUPFAM" id="SSF56519">
    <property type="entry name" value="Penicillin binding protein dimerisation domain"/>
    <property type="match status" value="1"/>
</dbReference>
<reference evidence="6 7" key="1">
    <citation type="journal article" date="2016" name="Nat. Commun.">
        <title>Thousands of microbial genomes shed light on interconnected biogeochemical processes in an aquifer system.</title>
        <authorList>
            <person name="Anantharaman K."/>
            <person name="Brown C.T."/>
            <person name="Hug L.A."/>
            <person name="Sharon I."/>
            <person name="Castelle C.J."/>
            <person name="Probst A.J."/>
            <person name="Thomas B.C."/>
            <person name="Singh A."/>
            <person name="Wilkins M.J."/>
            <person name="Karaoz U."/>
            <person name="Brodie E.L."/>
            <person name="Williams K.H."/>
            <person name="Hubbard S.S."/>
            <person name="Banfield J.F."/>
        </authorList>
    </citation>
    <scope>NUCLEOTIDE SEQUENCE [LARGE SCALE GENOMIC DNA]</scope>
</reference>
<dbReference type="InterPro" id="IPR001460">
    <property type="entry name" value="PCN-bd_Tpept"/>
</dbReference>
<evidence type="ECO:0000256" key="2">
    <source>
        <dbReference type="ARBA" id="ARBA00023136"/>
    </source>
</evidence>
<evidence type="ECO:0000259" key="5">
    <source>
        <dbReference type="Pfam" id="PF03717"/>
    </source>
</evidence>
<sequence length="586" mass="64546">MKKYDNLRINIFFGLVLLASSLILYRLFVLSYIKHSFYLLTSEVQNENISNILARGNIYLREGDDLYLAVTNKKNPLAYIAPSYFEKGVDGVTANRLIEILGINSDAIEKSVESKSSSFKVLKRDLSNEQVEKIKNLKIKGVGVSYETDRFYAGGSLASSVLGFVGYGENGRSGQYGAESFYDQELSGQKNNAGNSMDSKKFTGAFAAFKNYFLKKIGKSQNDGGKKETISANMRRPADLVLTIDKNIQEFIEDKLGGLMKKWEAAGATIIVQEPYSGKILAMADRPTFNPNDYGSFKTDLFLNRSVQDIFEPGSSYKPITMAMGLDLGKVFPTTTFTDTGSFTVAGRTIKNFSEKIFGVRTMSEVLEKSINTGAMFVENLVGDDNFLNYSINFGFGQRTGIDLPGELSGDIANLYSGRKINYLTASFGQGIAVTPIQLINSFSAIANGGKLMRPYVVEKVVKGGSDEIITKPEIIGIPFSEKTANKLKAMLVSVVDNGFDKAKIKGYDIAGKTGTAQIPDKSGGYAENEFIHDFLGFAPAYDPKFVILIKMDRPKGITFAADSLSPTFREITQFLITYYKIPPTR</sequence>
<evidence type="ECO:0000313" key="6">
    <source>
        <dbReference type="EMBL" id="OGN00175.1"/>
    </source>
</evidence>
<evidence type="ECO:0000313" key="7">
    <source>
        <dbReference type="Proteomes" id="UP000177503"/>
    </source>
</evidence>
<organism evidence="6 7">
    <name type="scientific">Candidatus Yanofskybacteria bacterium RIFCSPHIGHO2_01_FULL_41_27</name>
    <dbReference type="NCBI Taxonomy" id="1802662"/>
    <lineage>
        <taxon>Bacteria</taxon>
        <taxon>Candidatus Yanofskyibacteriota</taxon>
    </lineage>
</organism>
<dbReference type="SUPFAM" id="SSF56601">
    <property type="entry name" value="beta-lactamase/transpeptidase-like"/>
    <property type="match status" value="1"/>
</dbReference>
<dbReference type="STRING" id="1802662.A2736_01335"/>
<proteinExistence type="predicted"/>
<keyword evidence="3" id="KW-1133">Transmembrane helix</keyword>
<comment type="subcellular location">
    <subcellularLocation>
        <location evidence="1">Membrane</location>
    </subcellularLocation>
</comment>
<protein>
    <recommendedName>
        <fullName evidence="8">Penicillin-binding protein transpeptidase domain-containing protein</fullName>
    </recommendedName>
</protein>
<dbReference type="AlphaFoldDB" id="A0A1F8EH71"/>
<dbReference type="GO" id="GO:0008658">
    <property type="term" value="F:penicillin binding"/>
    <property type="evidence" value="ECO:0007669"/>
    <property type="project" value="InterPro"/>
</dbReference>
<evidence type="ECO:0000256" key="3">
    <source>
        <dbReference type="SAM" id="Phobius"/>
    </source>
</evidence>
<feature type="domain" description="Penicillin-binding protein dimerisation" evidence="5">
    <location>
        <begin position="54"/>
        <end position="192"/>
    </location>
</feature>
<dbReference type="InterPro" id="IPR036138">
    <property type="entry name" value="PBP_dimer_sf"/>
</dbReference>
<dbReference type="EMBL" id="MGJC01000011">
    <property type="protein sequence ID" value="OGN00175.1"/>
    <property type="molecule type" value="Genomic_DNA"/>
</dbReference>
<evidence type="ECO:0000259" key="4">
    <source>
        <dbReference type="Pfam" id="PF00905"/>
    </source>
</evidence>
<dbReference type="InterPro" id="IPR005311">
    <property type="entry name" value="PBP_dimer"/>
</dbReference>
<dbReference type="InterPro" id="IPR012338">
    <property type="entry name" value="Beta-lactam/transpept-like"/>
</dbReference>
<dbReference type="Proteomes" id="UP000177503">
    <property type="component" value="Unassembled WGS sequence"/>
</dbReference>
<evidence type="ECO:0000256" key="1">
    <source>
        <dbReference type="ARBA" id="ARBA00004370"/>
    </source>
</evidence>
<dbReference type="GO" id="GO:0071555">
    <property type="term" value="P:cell wall organization"/>
    <property type="evidence" value="ECO:0007669"/>
    <property type="project" value="TreeGrafter"/>
</dbReference>
<keyword evidence="3" id="KW-0812">Transmembrane</keyword>
<dbReference type="PANTHER" id="PTHR30627:SF1">
    <property type="entry name" value="PEPTIDOGLYCAN D,D-TRANSPEPTIDASE FTSI"/>
    <property type="match status" value="1"/>
</dbReference>
<dbReference type="PANTHER" id="PTHR30627">
    <property type="entry name" value="PEPTIDOGLYCAN D,D-TRANSPEPTIDASE"/>
    <property type="match status" value="1"/>
</dbReference>
<comment type="caution">
    <text evidence="6">The sequence shown here is derived from an EMBL/GenBank/DDBJ whole genome shotgun (WGS) entry which is preliminary data.</text>
</comment>
<gene>
    <name evidence="6" type="ORF">A2736_01335</name>
</gene>
<dbReference type="InterPro" id="IPR050515">
    <property type="entry name" value="Beta-lactam/transpept"/>
</dbReference>
<dbReference type="GO" id="GO:0005886">
    <property type="term" value="C:plasma membrane"/>
    <property type="evidence" value="ECO:0007669"/>
    <property type="project" value="TreeGrafter"/>
</dbReference>
<evidence type="ECO:0008006" key="8">
    <source>
        <dbReference type="Google" id="ProtNLM"/>
    </source>
</evidence>
<dbReference type="Gene3D" id="3.40.710.10">
    <property type="entry name" value="DD-peptidase/beta-lactamase superfamily"/>
    <property type="match status" value="1"/>
</dbReference>